<dbReference type="GO" id="GO:0032259">
    <property type="term" value="P:methylation"/>
    <property type="evidence" value="ECO:0007669"/>
    <property type="project" value="UniProtKB-KW"/>
</dbReference>
<keyword evidence="2 5" id="KW-0812">Transmembrane</keyword>
<feature type="transmembrane region" description="Helical" evidence="5">
    <location>
        <begin position="62"/>
        <end position="82"/>
    </location>
</feature>
<protein>
    <submittedName>
        <fullName evidence="7">Isoprenylcysteine carboxylmethyltransferase family protein</fullName>
    </submittedName>
</protein>
<dbReference type="EMBL" id="QLNI01000029">
    <property type="protein sequence ID" value="RAM01322.1"/>
    <property type="molecule type" value="Genomic_DNA"/>
</dbReference>
<dbReference type="EMBL" id="CP036313">
    <property type="protein sequence ID" value="QBH15573.1"/>
    <property type="molecule type" value="Genomic_DNA"/>
</dbReference>
<dbReference type="PANTHER" id="PTHR12714">
    <property type="entry name" value="PROTEIN-S ISOPRENYLCYSTEINE O-METHYLTRANSFERASE"/>
    <property type="match status" value="1"/>
</dbReference>
<sequence>MNFILFILISLILVWISRHTLKNYRSHGFYRFFVFEGIAALLALNQPYWFNDPFSIRQMFSWALLICSIGFVLCAVKLLRAFGGYSRRDDMPENFTFENTAHLVDTGLYRFIRHPMYASLLLLNWGAFLKHITPVTLSISVITTLFLIAVAKVEEKENHIFFGEAYTEYCSKSKMFLPFLF</sequence>
<evidence type="ECO:0000256" key="5">
    <source>
        <dbReference type="SAM" id="Phobius"/>
    </source>
</evidence>
<keyword evidence="4 5" id="KW-0472">Membrane</keyword>
<dbReference type="GO" id="GO:0012505">
    <property type="term" value="C:endomembrane system"/>
    <property type="evidence" value="ECO:0007669"/>
    <property type="project" value="UniProtKB-SubCell"/>
</dbReference>
<keyword evidence="3 5" id="KW-1133">Transmembrane helix</keyword>
<reference evidence="7 8" key="1">
    <citation type="submission" date="2018-06" db="EMBL/GenBank/DDBJ databases">
        <title>Complete Genome Sequence of Desulfobacter hydrogenophilus (DSM3380).</title>
        <authorList>
            <person name="Marietou A."/>
            <person name="Schreiber L."/>
            <person name="Marshall I."/>
            <person name="Jorgensen B."/>
        </authorList>
    </citation>
    <scope>NUCLEOTIDE SEQUENCE [LARGE SCALE GENOMIC DNA]</scope>
    <source>
        <strain evidence="7 8">DSM 3380</strain>
    </source>
</reference>
<dbReference type="OrthoDB" id="5293276at2"/>
<dbReference type="GO" id="GO:0008168">
    <property type="term" value="F:methyltransferase activity"/>
    <property type="evidence" value="ECO:0007669"/>
    <property type="project" value="UniProtKB-KW"/>
</dbReference>
<dbReference type="Gene3D" id="1.20.120.1630">
    <property type="match status" value="1"/>
</dbReference>
<dbReference type="PANTHER" id="PTHR12714:SF24">
    <property type="entry name" value="SLR1182 PROTEIN"/>
    <property type="match status" value="1"/>
</dbReference>
<feature type="transmembrane region" description="Helical" evidence="5">
    <location>
        <begin position="131"/>
        <end position="151"/>
    </location>
</feature>
<dbReference type="Pfam" id="PF04191">
    <property type="entry name" value="PEMT"/>
    <property type="match status" value="1"/>
</dbReference>
<keyword evidence="7" id="KW-0489">Methyltransferase</keyword>
<dbReference type="AlphaFoldDB" id="A0A328FD16"/>
<evidence type="ECO:0000313" key="8">
    <source>
        <dbReference type="Proteomes" id="UP000248798"/>
    </source>
</evidence>
<proteinExistence type="predicted"/>
<keyword evidence="7" id="KW-0808">Transferase</keyword>
<evidence type="ECO:0000256" key="4">
    <source>
        <dbReference type="ARBA" id="ARBA00023136"/>
    </source>
</evidence>
<evidence type="ECO:0000256" key="3">
    <source>
        <dbReference type="ARBA" id="ARBA00022989"/>
    </source>
</evidence>
<accession>A0A328FD16</accession>
<evidence type="ECO:0000256" key="2">
    <source>
        <dbReference type="ARBA" id="ARBA00022692"/>
    </source>
</evidence>
<dbReference type="Proteomes" id="UP000293902">
    <property type="component" value="Chromosome"/>
</dbReference>
<gene>
    <name evidence="7" type="ORF">DO021_14470</name>
    <name evidence="6" type="ORF">EYB58_10550</name>
</gene>
<organism evidence="7 8">
    <name type="scientific">Desulfobacter hydrogenophilus</name>
    <dbReference type="NCBI Taxonomy" id="2291"/>
    <lineage>
        <taxon>Bacteria</taxon>
        <taxon>Pseudomonadati</taxon>
        <taxon>Thermodesulfobacteriota</taxon>
        <taxon>Desulfobacteria</taxon>
        <taxon>Desulfobacterales</taxon>
        <taxon>Desulfobacteraceae</taxon>
        <taxon>Desulfobacter</taxon>
    </lineage>
</organism>
<keyword evidence="9" id="KW-1185">Reference proteome</keyword>
<evidence type="ECO:0000256" key="1">
    <source>
        <dbReference type="ARBA" id="ARBA00004127"/>
    </source>
</evidence>
<dbReference type="InterPro" id="IPR007318">
    <property type="entry name" value="Phopholipid_MeTrfase"/>
</dbReference>
<feature type="transmembrane region" description="Helical" evidence="5">
    <location>
        <begin position="28"/>
        <end position="50"/>
    </location>
</feature>
<comment type="subcellular location">
    <subcellularLocation>
        <location evidence="1">Endomembrane system</location>
        <topology evidence="1">Multi-pass membrane protein</topology>
    </subcellularLocation>
</comment>
<evidence type="ECO:0000313" key="6">
    <source>
        <dbReference type="EMBL" id="QBH15573.1"/>
    </source>
</evidence>
<name>A0A328FD16_9BACT</name>
<evidence type="ECO:0000313" key="7">
    <source>
        <dbReference type="EMBL" id="RAM01322.1"/>
    </source>
</evidence>
<reference evidence="6 9" key="2">
    <citation type="submission" date="2019-02" db="EMBL/GenBank/DDBJ databases">
        <title>Complete genome sequence of Desulfobacter hydrogenophilus AcRS1.</title>
        <authorList>
            <person name="Marietou A."/>
            <person name="Lund M.B."/>
            <person name="Marshall I.P.G."/>
            <person name="Schreiber L."/>
            <person name="Jorgensen B."/>
        </authorList>
    </citation>
    <scope>NUCLEOTIDE SEQUENCE [LARGE SCALE GENOMIC DNA]</scope>
    <source>
        <strain evidence="6 9">AcRS1</strain>
    </source>
</reference>
<dbReference type="Proteomes" id="UP000248798">
    <property type="component" value="Unassembled WGS sequence"/>
</dbReference>
<evidence type="ECO:0000313" key="9">
    <source>
        <dbReference type="Proteomes" id="UP000293902"/>
    </source>
</evidence>